<proteinExistence type="predicted"/>
<keyword evidence="2" id="KW-1185">Reference proteome</keyword>
<name>A0ABZ0GPA1_9GAMM</name>
<reference evidence="1 2" key="1">
    <citation type="submission" date="2023-09" db="EMBL/GenBank/DDBJ databases">
        <authorList>
            <person name="Qi X."/>
        </authorList>
    </citation>
    <scope>NUCLEOTIDE SEQUENCE [LARGE SCALE GENOMIC DNA]</scope>
    <source>
        <strain evidence="1 2">S1-1</strain>
    </source>
</reference>
<protein>
    <submittedName>
        <fullName evidence="1">Uncharacterized protein</fullName>
    </submittedName>
</protein>
<organism evidence="1 2">
    <name type="scientific">Thalassotalea fonticola</name>
    <dbReference type="NCBI Taxonomy" id="3065649"/>
    <lineage>
        <taxon>Bacteria</taxon>
        <taxon>Pseudomonadati</taxon>
        <taxon>Pseudomonadota</taxon>
        <taxon>Gammaproteobacteria</taxon>
        <taxon>Alteromonadales</taxon>
        <taxon>Colwelliaceae</taxon>
        <taxon>Thalassotalea</taxon>
    </lineage>
</organism>
<dbReference type="RefSeq" id="WP_348396437.1">
    <property type="nucleotide sequence ID" value="NZ_CP136600.1"/>
</dbReference>
<dbReference type="EMBL" id="CP136600">
    <property type="protein sequence ID" value="WOH37651.1"/>
    <property type="molecule type" value="Genomic_DNA"/>
</dbReference>
<accession>A0ABZ0GPA1</accession>
<gene>
    <name evidence="1" type="ORF">RI844_20190</name>
</gene>
<dbReference type="Proteomes" id="UP001301442">
    <property type="component" value="Chromosome"/>
</dbReference>
<evidence type="ECO:0000313" key="2">
    <source>
        <dbReference type="Proteomes" id="UP001301442"/>
    </source>
</evidence>
<evidence type="ECO:0000313" key="1">
    <source>
        <dbReference type="EMBL" id="WOH37651.1"/>
    </source>
</evidence>
<sequence length="126" mass="14553">MKKHLPINKLPQNKLKESFAKARLENNIGLALIEFWNTPLYIITTKNLNGEDCYAAKVAQGKEYKCVTVSENIEQLKFNDYSVRHLTGAQIIQDIGRKYEVLIAYDDGGDYLTKNHLSWFLDIMEK</sequence>